<reference evidence="3" key="1">
    <citation type="submission" date="2024-07" db="EMBL/GenBank/DDBJ databases">
        <title>Two chromosome-level genome assemblies of Korean endemic species Abeliophyllum distichum and Forsythia ovata (Oleaceae).</title>
        <authorList>
            <person name="Jang H."/>
        </authorList>
    </citation>
    <scope>NUCLEOTIDE SEQUENCE [LARGE SCALE GENOMIC DNA]</scope>
</reference>
<evidence type="ECO:0000313" key="2">
    <source>
        <dbReference type="EMBL" id="KAL2528360.1"/>
    </source>
</evidence>
<keyword evidence="3" id="KW-1185">Reference proteome</keyword>
<evidence type="ECO:0000256" key="1">
    <source>
        <dbReference type="SAM" id="MobiDB-lite"/>
    </source>
</evidence>
<feature type="region of interest" description="Disordered" evidence="1">
    <location>
        <begin position="117"/>
        <end position="136"/>
    </location>
</feature>
<gene>
    <name evidence="2" type="ORF">Fot_20961</name>
</gene>
<sequence>MCISLSSPSTPHLPLSNLIYHINPILLYFHNCRCTTTPHGAVATATTTNAKYLATNLSGLPTLRKLVFFPFTGAGFFKSTAGRCFHFFPSISTFSFVDLSSTTTAFPTPPLSSAVVSSSSATHTTHRHPQGEPTPANPPIFLCLSSKFINVRPPTAYLPYLPVSPPPLRHKQTTTILTVNPRSEPTPANPPIFLCLFSNASQPTYSPTA</sequence>
<dbReference type="AlphaFoldDB" id="A0ABD1UTH3"/>
<proteinExistence type="predicted"/>
<dbReference type="EMBL" id="JBFOLJ010000006">
    <property type="protein sequence ID" value="KAL2528360.1"/>
    <property type="molecule type" value="Genomic_DNA"/>
</dbReference>
<comment type="caution">
    <text evidence="2">The sequence shown here is derived from an EMBL/GenBank/DDBJ whole genome shotgun (WGS) entry which is preliminary data.</text>
</comment>
<evidence type="ECO:0000313" key="3">
    <source>
        <dbReference type="Proteomes" id="UP001604277"/>
    </source>
</evidence>
<organism evidence="2 3">
    <name type="scientific">Forsythia ovata</name>
    <dbReference type="NCBI Taxonomy" id="205694"/>
    <lineage>
        <taxon>Eukaryota</taxon>
        <taxon>Viridiplantae</taxon>
        <taxon>Streptophyta</taxon>
        <taxon>Embryophyta</taxon>
        <taxon>Tracheophyta</taxon>
        <taxon>Spermatophyta</taxon>
        <taxon>Magnoliopsida</taxon>
        <taxon>eudicotyledons</taxon>
        <taxon>Gunneridae</taxon>
        <taxon>Pentapetalae</taxon>
        <taxon>asterids</taxon>
        <taxon>lamiids</taxon>
        <taxon>Lamiales</taxon>
        <taxon>Oleaceae</taxon>
        <taxon>Forsythieae</taxon>
        <taxon>Forsythia</taxon>
    </lineage>
</organism>
<name>A0ABD1UTH3_9LAMI</name>
<accession>A0ABD1UTH3</accession>
<dbReference type="Proteomes" id="UP001604277">
    <property type="component" value="Unassembled WGS sequence"/>
</dbReference>
<protein>
    <submittedName>
        <fullName evidence="2">Uncharacterized protein</fullName>
    </submittedName>
</protein>